<dbReference type="Gene3D" id="1.25.40.10">
    <property type="entry name" value="Tetratricopeptide repeat domain"/>
    <property type="match status" value="1"/>
</dbReference>
<evidence type="ECO:0000313" key="1">
    <source>
        <dbReference type="EMBL" id="GHI73251.1"/>
    </source>
</evidence>
<organism evidence="1 2">
    <name type="scientific">Streptomyces nojiriensis</name>
    <dbReference type="NCBI Taxonomy" id="66374"/>
    <lineage>
        <taxon>Bacteria</taxon>
        <taxon>Bacillati</taxon>
        <taxon>Actinomycetota</taxon>
        <taxon>Actinomycetes</taxon>
        <taxon>Kitasatosporales</taxon>
        <taxon>Streptomycetaceae</taxon>
        <taxon>Streptomyces</taxon>
    </lineage>
</organism>
<comment type="caution">
    <text evidence="1">The sequence shown here is derived from an EMBL/GenBank/DDBJ whole genome shotgun (WGS) entry which is preliminary data.</text>
</comment>
<evidence type="ECO:0000313" key="2">
    <source>
        <dbReference type="Proteomes" id="UP000613974"/>
    </source>
</evidence>
<keyword evidence="2" id="KW-1185">Reference proteome</keyword>
<protein>
    <recommendedName>
        <fullName evidence="3">Tetratricopeptide repeat protein</fullName>
    </recommendedName>
</protein>
<dbReference type="EMBL" id="BNEC01000005">
    <property type="protein sequence ID" value="GHI73251.1"/>
    <property type="molecule type" value="Genomic_DNA"/>
</dbReference>
<name>A0ABQ3SYP3_9ACTN</name>
<dbReference type="InterPro" id="IPR011990">
    <property type="entry name" value="TPR-like_helical_dom_sf"/>
</dbReference>
<sequence>MRHLPPPYEPPQSSGDLTRRLESLLAADVPTVCPVYVGLALPVPCSPKHAIATHAIAEHLARRDVEALPAFSKIPPRRLRVLTAASWGRADAVGTEVDHLPPDLATGLWWRISELCRNSEELTPLERDTAGTLMLRLGYPEQAARLLGITDVRAGMPALPRDVRPEHALARVTVSLQLHPRPALVVTQALRAVADPRLSVLTRLTLAGFAIPLEAGREAGSGALYETVRLAEQALTRLIDVDPAHRWVERQVLQSLADAAVLRGEPEAASAYLDRAAMGAMGMRPHGGLQRLAWDEELLALLASQGRACRSKDDVEGAVAATSRMPGIAPYDAHAWAAHGYALLAAGRLEESLHAYEEMLPLGGHPVAAAAFHLGWIHESRGDRRRAQDAYAYSHSIDPTVPAVKERLSSFC</sequence>
<evidence type="ECO:0008006" key="3">
    <source>
        <dbReference type="Google" id="ProtNLM"/>
    </source>
</evidence>
<gene>
    <name evidence="1" type="ORF">Snoj_71690</name>
</gene>
<proteinExistence type="predicted"/>
<dbReference type="SUPFAM" id="SSF48452">
    <property type="entry name" value="TPR-like"/>
    <property type="match status" value="1"/>
</dbReference>
<reference evidence="2" key="1">
    <citation type="submission" date="2023-07" db="EMBL/GenBank/DDBJ databases">
        <title>Whole genome shotgun sequence of Streptomyces nojiriensis NBRC 13794.</title>
        <authorList>
            <person name="Komaki H."/>
            <person name="Tamura T."/>
        </authorList>
    </citation>
    <scope>NUCLEOTIDE SEQUENCE [LARGE SCALE GENOMIC DNA]</scope>
    <source>
        <strain evidence="2">NBRC 13794</strain>
    </source>
</reference>
<dbReference type="Proteomes" id="UP000613974">
    <property type="component" value="Unassembled WGS sequence"/>
</dbReference>
<accession>A0ABQ3SYP3</accession>